<dbReference type="PANTHER" id="PTHR30603:SF13">
    <property type="entry name" value="RNA POLYMERASE SIGMA FACTOR SIGC"/>
    <property type="match status" value="1"/>
</dbReference>
<dbReference type="CDD" id="cd06171">
    <property type="entry name" value="Sigma70_r4"/>
    <property type="match status" value="1"/>
</dbReference>
<dbReference type="Pfam" id="PF04539">
    <property type="entry name" value="Sigma70_r3"/>
    <property type="match status" value="1"/>
</dbReference>
<feature type="domain" description="RNA polymerase sigma-70 region 4" evidence="8">
    <location>
        <begin position="545"/>
        <end position="597"/>
    </location>
</feature>
<dbReference type="PANTHER" id="PTHR30603">
    <property type="entry name" value="RNA POLYMERASE SIGMA FACTOR RPO"/>
    <property type="match status" value="1"/>
</dbReference>
<evidence type="ECO:0000256" key="4">
    <source>
        <dbReference type="ARBA" id="ARBA00023125"/>
    </source>
</evidence>
<gene>
    <name evidence="9" type="ORF">VITISV_036980</name>
</gene>
<dbReference type="GO" id="GO:0071482">
    <property type="term" value="P:cellular response to light stimulus"/>
    <property type="evidence" value="ECO:0007669"/>
    <property type="project" value="UniProtKB-ARBA"/>
</dbReference>
<dbReference type="ExpressionAtlas" id="A5BHR4">
    <property type="expression patterns" value="baseline and differential"/>
</dbReference>
<dbReference type="InterPro" id="IPR013325">
    <property type="entry name" value="RNA_pol_sigma_r2"/>
</dbReference>
<dbReference type="GO" id="GO:0016987">
    <property type="term" value="F:sigma factor activity"/>
    <property type="evidence" value="ECO:0007669"/>
    <property type="project" value="UniProtKB-KW"/>
</dbReference>
<dbReference type="InterPro" id="IPR007624">
    <property type="entry name" value="RNA_pol_sigma70_r3"/>
</dbReference>
<evidence type="ECO:0000259" key="6">
    <source>
        <dbReference type="Pfam" id="PF04539"/>
    </source>
</evidence>
<reference evidence="9" key="1">
    <citation type="journal article" date="2007" name="PLoS ONE">
        <title>The first genome sequence of an elite grapevine cultivar (Pinot noir Vitis vinifera L.): coping with a highly heterozygous genome.</title>
        <authorList>
            <person name="Velasco R."/>
            <person name="Zharkikh A."/>
            <person name="Troggio M."/>
            <person name="Cartwright D.A."/>
            <person name="Cestaro A."/>
            <person name="Pruss D."/>
            <person name="Pindo M."/>
            <person name="FitzGerald L.M."/>
            <person name="Vezzulli S."/>
            <person name="Reid J."/>
            <person name="Malacarne G."/>
            <person name="Iliev D."/>
            <person name="Coppola G."/>
            <person name="Wardell B."/>
            <person name="Micheletti D."/>
            <person name="Macalma T."/>
            <person name="Facci M."/>
            <person name="Mitchell J.T."/>
            <person name="Perazzolli M."/>
            <person name="Eldredge G."/>
            <person name="Gatto P."/>
            <person name="Oyzerski R."/>
            <person name="Moretto M."/>
            <person name="Gutin N."/>
            <person name="Stefanini M."/>
            <person name="Chen Y."/>
            <person name="Segala C."/>
            <person name="Davenport C."/>
            <person name="Dematte L."/>
            <person name="Mraz A."/>
            <person name="Battilana J."/>
            <person name="Stormo K."/>
            <person name="Costa F."/>
            <person name="Tao Q."/>
            <person name="Si-Ammour A."/>
            <person name="Harkins T."/>
            <person name="Lackey A."/>
            <person name="Perbost C."/>
            <person name="Taillon B."/>
            <person name="Stella A."/>
            <person name="Solovyev V."/>
            <person name="Fawcett J.A."/>
            <person name="Sterck L."/>
            <person name="Vandepoele K."/>
            <person name="Grando S.M."/>
            <person name="Toppo S."/>
            <person name="Moser C."/>
            <person name="Lanchbury J."/>
            <person name="Bogden R."/>
            <person name="Skolnick M."/>
            <person name="Sgaramella V."/>
            <person name="Bhatnagar S.K."/>
            <person name="Fontana P."/>
            <person name="Gutin A."/>
            <person name="Van de Peer Y."/>
            <person name="Salamini F."/>
            <person name="Viola R."/>
        </authorList>
    </citation>
    <scope>NUCLEOTIDE SEQUENCE</scope>
</reference>
<feature type="domain" description="RNA polymerase sigma-70 region 2" evidence="7">
    <location>
        <begin position="378"/>
        <end position="446"/>
    </location>
</feature>
<dbReference type="SUPFAM" id="SSF88659">
    <property type="entry name" value="Sigma3 and sigma4 domains of RNA polymerase sigma factors"/>
    <property type="match status" value="2"/>
</dbReference>
<dbReference type="InterPro" id="IPR013324">
    <property type="entry name" value="RNA_pol_sigma_r3/r4-like"/>
</dbReference>
<dbReference type="NCBIfam" id="TIGR02937">
    <property type="entry name" value="sigma70-ECF"/>
    <property type="match status" value="1"/>
</dbReference>
<dbReference type="InterPro" id="IPR036388">
    <property type="entry name" value="WH-like_DNA-bd_sf"/>
</dbReference>
<evidence type="ECO:0000256" key="1">
    <source>
        <dbReference type="ARBA" id="ARBA00007788"/>
    </source>
</evidence>
<dbReference type="PRINTS" id="PR00046">
    <property type="entry name" value="SIGMA70FCT"/>
</dbReference>
<evidence type="ECO:0000259" key="8">
    <source>
        <dbReference type="Pfam" id="PF04545"/>
    </source>
</evidence>
<evidence type="ECO:0000259" key="7">
    <source>
        <dbReference type="Pfam" id="PF04542"/>
    </source>
</evidence>
<dbReference type="GO" id="GO:0003677">
    <property type="term" value="F:DNA binding"/>
    <property type="evidence" value="ECO:0007669"/>
    <property type="project" value="UniProtKB-KW"/>
</dbReference>
<evidence type="ECO:0000256" key="5">
    <source>
        <dbReference type="ARBA" id="ARBA00023163"/>
    </source>
</evidence>
<comment type="similarity">
    <text evidence="1">Belongs to the sigma-70 factor family.</text>
</comment>
<dbReference type="Gene3D" id="1.20.120.1810">
    <property type="match status" value="1"/>
</dbReference>
<sequence>MFIHTRRFLGANAHTVGPDLRNFNRNIGVDRVKAQKWAAAQNRVHCCSQELNPNKRFVLYKYLGYSHNGLDHIDNHETDPYIQGKEASFDSTRFSFPSVTSEDCESLYKDPFKPFACSSGALQTFENDYSAMEAMKMKIGKCSHGDLFKIVNASQAPIGEDISASVAGLQASKASQFSLLLENLDILEEMFADSNMVRLERDIMVQLGRLGALKLFQICLSRTLKTSTSFDLFSAPTEHIRECQTNGTVDDHLDKVVVRSGKKEERKSKRERALEKADNIYAFPLPSKTIRKGPGRPSVSTVKRTLNSRRKRLMNAKNEAEMSKGVKLVANLERIRATLEEEIGHVASLSNWAEAAGVDKKVLQQQLQFGWYCRDELLRSTHSLVLYIARNYRGMGVAFEDILQAGNLGVLQGAERFDHTKGYRFSTYVQYWIRKSMSTLVARHARGVKIPFTLNRAIGQIQKARKALYKSHGRYPDDNEIAKFTGLSLAKIRSAGNCLRVVGSTDQSFQDCWGATILEFTPDTSIKSPEEGFMQQCKRKDIHNLLKGLDPRERQILVLRYGFGEQQRKSLEEIGRRFNVSKEWIRKLEKTALANLRDEEICQNLRHYVDV</sequence>
<name>A5BHR4_VITVI</name>
<dbReference type="Gene3D" id="1.10.10.10">
    <property type="entry name" value="Winged helix-like DNA-binding domain superfamily/Winged helix DNA-binding domain"/>
    <property type="match status" value="2"/>
</dbReference>
<evidence type="ECO:0000313" key="9">
    <source>
        <dbReference type="EMBL" id="CAN83254.1"/>
    </source>
</evidence>
<evidence type="ECO:0000256" key="3">
    <source>
        <dbReference type="ARBA" id="ARBA00023082"/>
    </source>
</evidence>
<dbReference type="InterPro" id="IPR007627">
    <property type="entry name" value="RNA_pol_sigma70_r2"/>
</dbReference>
<keyword evidence="4" id="KW-0238">DNA-binding</keyword>
<protein>
    <recommendedName>
        <fullName evidence="10">RNA polymerase sigma factor sigC</fullName>
    </recommendedName>
</protein>
<evidence type="ECO:0008006" key="10">
    <source>
        <dbReference type="Google" id="ProtNLM"/>
    </source>
</evidence>
<dbReference type="Pfam" id="PF04545">
    <property type="entry name" value="Sigma70_r4"/>
    <property type="match status" value="1"/>
</dbReference>
<dbReference type="InterPro" id="IPR007630">
    <property type="entry name" value="RNA_pol_sigma70_r4"/>
</dbReference>
<dbReference type="InterPro" id="IPR014284">
    <property type="entry name" value="RNA_pol_sigma-70_dom"/>
</dbReference>
<dbReference type="AlphaFoldDB" id="A5BHR4"/>
<keyword evidence="2" id="KW-0805">Transcription regulation</keyword>
<organism evidence="9">
    <name type="scientific">Vitis vinifera</name>
    <name type="common">Grape</name>
    <dbReference type="NCBI Taxonomy" id="29760"/>
    <lineage>
        <taxon>Eukaryota</taxon>
        <taxon>Viridiplantae</taxon>
        <taxon>Streptophyta</taxon>
        <taxon>Embryophyta</taxon>
        <taxon>Tracheophyta</taxon>
        <taxon>Spermatophyta</taxon>
        <taxon>Magnoliopsida</taxon>
        <taxon>eudicotyledons</taxon>
        <taxon>Gunneridae</taxon>
        <taxon>Pentapetalae</taxon>
        <taxon>rosids</taxon>
        <taxon>Vitales</taxon>
        <taxon>Vitaceae</taxon>
        <taxon>Viteae</taxon>
        <taxon>Vitis</taxon>
    </lineage>
</organism>
<keyword evidence="5" id="KW-0804">Transcription</keyword>
<dbReference type="Pfam" id="PF04542">
    <property type="entry name" value="Sigma70_r2"/>
    <property type="match status" value="1"/>
</dbReference>
<dbReference type="GO" id="GO:0006352">
    <property type="term" value="P:DNA-templated transcription initiation"/>
    <property type="evidence" value="ECO:0007669"/>
    <property type="project" value="InterPro"/>
</dbReference>
<feature type="domain" description="RNA polymerase sigma-70 region 3" evidence="6">
    <location>
        <begin position="457"/>
        <end position="531"/>
    </location>
</feature>
<dbReference type="SUPFAM" id="SSF88946">
    <property type="entry name" value="Sigma2 domain of RNA polymerase sigma factors"/>
    <property type="match status" value="1"/>
</dbReference>
<dbReference type="InterPro" id="IPR050239">
    <property type="entry name" value="Sigma-70_RNA_pol_init_factors"/>
</dbReference>
<accession>A5BHR4</accession>
<keyword evidence="3" id="KW-0731">Sigma factor</keyword>
<dbReference type="EMBL" id="AM459902">
    <property type="protein sequence ID" value="CAN83254.1"/>
    <property type="molecule type" value="Genomic_DNA"/>
</dbReference>
<proteinExistence type="inferred from homology"/>
<evidence type="ECO:0000256" key="2">
    <source>
        <dbReference type="ARBA" id="ARBA00023015"/>
    </source>
</evidence>
<dbReference type="InterPro" id="IPR000943">
    <property type="entry name" value="RNA_pol_sigma70"/>
</dbReference>